<organism evidence="3">
    <name type="scientific">Spironucleus salmonicida</name>
    <dbReference type="NCBI Taxonomy" id="348837"/>
    <lineage>
        <taxon>Eukaryota</taxon>
        <taxon>Metamonada</taxon>
        <taxon>Diplomonadida</taxon>
        <taxon>Hexamitidae</taxon>
        <taxon>Hexamitinae</taxon>
        <taxon>Spironucleus</taxon>
    </lineage>
</organism>
<dbReference type="InterPro" id="IPR039902">
    <property type="entry name" value="CCDC148/CCDC112"/>
</dbReference>
<protein>
    <submittedName>
        <fullName evidence="3">Uncharacterized protein</fullName>
    </submittedName>
</protein>
<evidence type="ECO:0000313" key="5">
    <source>
        <dbReference type="Proteomes" id="UP000018208"/>
    </source>
</evidence>
<keyword evidence="1 2" id="KW-0175">Coiled coil</keyword>
<dbReference type="VEuPathDB" id="GiardiaDB:SS50377_27510"/>
<reference evidence="3 4" key="1">
    <citation type="journal article" date="2014" name="PLoS Genet.">
        <title>The Genome of Spironucleus salmonicida Highlights a Fish Pathogen Adapted to Fluctuating Environments.</title>
        <authorList>
            <person name="Xu F."/>
            <person name="Jerlstrom-Hultqvist J."/>
            <person name="Einarsson E."/>
            <person name="Astvaldsson A."/>
            <person name="Svard S.G."/>
            <person name="Andersson J.O."/>
        </authorList>
    </citation>
    <scope>NUCLEOTIDE SEQUENCE</scope>
    <source>
        <strain evidence="4">ATCC 50377</strain>
    </source>
</reference>
<sequence length="462" mass="53807">MSFPEFLRTLRRLQQQEKAVTIDLQTTIQHAKHSQKILHFLSQTDRLAAQERASEQLRVSQHLQMLSKQLSIVDTAIKSAPSNLKALLLTTEGNLTAARSGWVQARDALDLRGQSLSDEIEASFRRYEAAERAVRLEKPVLQVARKQIPAKSKILQQISDELERIKYPHGGWTQEQHERFYVQWLNSKTGNRRRFCELLTKKLPEFTIGALLRHDDFCFQVAELLDKKKKEIQKWKVKKELEFSSENQNFDENSQPKSDKKDELKIEKLRAFREQKLMAANDVLSEQLRQKIASLKELKRAKMNAQKAFKQRQIDLEIRKNQQLEIANLAIREQEEALLRRKMGIQTEAEIAKKRQSEKRLKETENEIQRIRILKNEAILQKQADSERIRRLHENARRGAPEAVRDVERLYRPTMAQKQRIEDVKKVKEAKKEGNGRFGDVNVGYDPFAVIPIAGGLKRGGW</sequence>
<evidence type="ECO:0000313" key="3">
    <source>
        <dbReference type="EMBL" id="EST46897.1"/>
    </source>
</evidence>
<dbReference type="EMBL" id="KI546057">
    <property type="protein sequence ID" value="EST46897.1"/>
    <property type="molecule type" value="Genomic_DNA"/>
</dbReference>
<reference evidence="4" key="2">
    <citation type="submission" date="2020-12" db="EMBL/GenBank/DDBJ databases">
        <title>New Spironucleus salmonicida genome in near-complete chromosomes.</title>
        <authorList>
            <person name="Xu F."/>
            <person name="Kurt Z."/>
            <person name="Jimenez-Gonzalez A."/>
            <person name="Astvaldsson A."/>
            <person name="Andersson J.O."/>
            <person name="Svard S.G."/>
        </authorList>
    </citation>
    <scope>NUCLEOTIDE SEQUENCE</scope>
    <source>
        <strain evidence="4">ATCC 50377</strain>
    </source>
</reference>
<evidence type="ECO:0000256" key="1">
    <source>
        <dbReference type="ARBA" id="ARBA00023054"/>
    </source>
</evidence>
<dbReference type="PANTHER" id="PTHR21549:SF0">
    <property type="entry name" value="COILED-COIL DOMAIN-CONTAINING PROTEIN 112"/>
    <property type="match status" value="1"/>
</dbReference>
<proteinExistence type="predicted"/>
<evidence type="ECO:0000256" key="2">
    <source>
        <dbReference type="SAM" id="Coils"/>
    </source>
</evidence>
<feature type="coiled-coil region" evidence="2">
    <location>
        <begin position="281"/>
        <end position="308"/>
    </location>
</feature>
<keyword evidence="5" id="KW-1185">Reference proteome</keyword>
<accession>V6LQF1</accession>
<dbReference type="PANTHER" id="PTHR21549">
    <property type="entry name" value="MUTATED IN BLADDER CANCER 1"/>
    <property type="match status" value="1"/>
</dbReference>
<gene>
    <name evidence="3" type="ORF">SS50377_13050</name>
    <name evidence="4" type="ORF">SS50377_27510</name>
</gene>
<feature type="coiled-coil region" evidence="2">
    <location>
        <begin position="347"/>
        <end position="381"/>
    </location>
</feature>
<name>V6LQF1_9EUKA</name>
<dbReference type="Proteomes" id="UP000018208">
    <property type="component" value="Unassembled WGS sequence"/>
</dbReference>
<dbReference type="AlphaFoldDB" id="V6LQF1"/>
<evidence type="ECO:0000313" key="4">
    <source>
        <dbReference type="EMBL" id="KAH0571210.1"/>
    </source>
</evidence>
<dbReference type="EMBL" id="AUWU02000007">
    <property type="protein sequence ID" value="KAH0571210.1"/>
    <property type="molecule type" value="Genomic_DNA"/>
</dbReference>